<dbReference type="Pfam" id="PF04055">
    <property type="entry name" value="Radical_SAM"/>
    <property type="match status" value="1"/>
</dbReference>
<evidence type="ECO:0000256" key="1">
    <source>
        <dbReference type="ARBA" id="ARBA00001966"/>
    </source>
</evidence>
<feature type="domain" description="Radical SAM core" evidence="6">
    <location>
        <begin position="200"/>
        <end position="422"/>
    </location>
</feature>
<keyword evidence="4" id="KW-0408">Iron</keyword>
<reference evidence="7 8" key="1">
    <citation type="submission" date="2014-02" db="EMBL/GenBank/DDBJ databases">
        <title>The small core and large imbalanced accessory genome model reveals a collaborative survival strategy of Sorangium cellulosum strains in nature.</title>
        <authorList>
            <person name="Han K."/>
            <person name="Peng R."/>
            <person name="Blom J."/>
            <person name="Li Y.-Z."/>
        </authorList>
    </citation>
    <scope>NUCLEOTIDE SEQUENCE [LARGE SCALE GENOMIC DNA]</scope>
    <source>
        <strain evidence="7 8">So0011-07</strain>
    </source>
</reference>
<dbReference type="SFLD" id="SFLDS00029">
    <property type="entry name" value="Radical_SAM"/>
    <property type="match status" value="1"/>
</dbReference>
<dbReference type="InterPro" id="IPR058240">
    <property type="entry name" value="rSAM_sf"/>
</dbReference>
<comment type="caution">
    <text evidence="7">The sequence shown here is derived from an EMBL/GenBank/DDBJ whole genome shotgun (WGS) entry which is preliminary data.</text>
</comment>
<evidence type="ECO:0000313" key="8">
    <source>
        <dbReference type="Proteomes" id="UP000075635"/>
    </source>
</evidence>
<dbReference type="InterPro" id="IPR006638">
    <property type="entry name" value="Elp3/MiaA/NifB-like_rSAM"/>
</dbReference>
<dbReference type="GO" id="GO:0005829">
    <property type="term" value="C:cytosol"/>
    <property type="evidence" value="ECO:0007669"/>
    <property type="project" value="TreeGrafter"/>
</dbReference>
<dbReference type="PROSITE" id="PS51918">
    <property type="entry name" value="RADICAL_SAM"/>
    <property type="match status" value="1"/>
</dbReference>
<keyword evidence="2" id="KW-0949">S-adenosyl-L-methionine</keyword>
<dbReference type="GO" id="GO:0003824">
    <property type="term" value="F:catalytic activity"/>
    <property type="evidence" value="ECO:0007669"/>
    <property type="project" value="InterPro"/>
</dbReference>
<keyword evidence="3" id="KW-0479">Metal-binding</keyword>
<keyword evidence="5" id="KW-0411">Iron-sulfur</keyword>
<dbReference type="PANTHER" id="PTHR43409:SF7">
    <property type="entry name" value="BLL1977 PROTEIN"/>
    <property type="match status" value="1"/>
</dbReference>
<comment type="cofactor">
    <cofactor evidence="1">
        <name>[4Fe-4S] cluster</name>
        <dbReference type="ChEBI" id="CHEBI:49883"/>
    </cofactor>
</comment>
<organism evidence="7 8">
    <name type="scientific">Sorangium cellulosum</name>
    <name type="common">Polyangium cellulosum</name>
    <dbReference type="NCBI Taxonomy" id="56"/>
    <lineage>
        <taxon>Bacteria</taxon>
        <taxon>Pseudomonadati</taxon>
        <taxon>Myxococcota</taxon>
        <taxon>Polyangia</taxon>
        <taxon>Polyangiales</taxon>
        <taxon>Polyangiaceae</taxon>
        <taxon>Sorangium</taxon>
    </lineage>
</organism>
<evidence type="ECO:0000256" key="3">
    <source>
        <dbReference type="ARBA" id="ARBA00022723"/>
    </source>
</evidence>
<dbReference type="CDD" id="cd01335">
    <property type="entry name" value="Radical_SAM"/>
    <property type="match status" value="1"/>
</dbReference>
<proteinExistence type="predicted"/>
<dbReference type="Gene3D" id="3.40.50.280">
    <property type="entry name" value="Cobalamin-binding domain"/>
    <property type="match status" value="1"/>
</dbReference>
<dbReference type="SUPFAM" id="SSF102114">
    <property type="entry name" value="Radical SAM enzymes"/>
    <property type="match status" value="1"/>
</dbReference>
<dbReference type="EMBL" id="JEMB01001712">
    <property type="protein sequence ID" value="KYF85430.1"/>
    <property type="molecule type" value="Genomic_DNA"/>
</dbReference>
<evidence type="ECO:0000256" key="4">
    <source>
        <dbReference type="ARBA" id="ARBA00023004"/>
    </source>
</evidence>
<dbReference type="GO" id="GO:0046872">
    <property type="term" value="F:metal ion binding"/>
    <property type="evidence" value="ECO:0007669"/>
    <property type="project" value="UniProtKB-KW"/>
</dbReference>
<dbReference type="InterPro" id="IPR051198">
    <property type="entry name" value="BchE-like"/>
</dbReference>
<dbReference type="InterPro" id="IPR007197">
    <property type="entry name" value="rSAM"/>
</dbReference>
<evidence type="ECO:0000259" key="6">
    <source>
        <dbReference type="PROSITE" id="PS51918"/>
    </source>
</evidence>
<dbReference type="GO" id="GO:0051536">
    <property type="term" value="F:iron-sulfur cluster binding"/>
    <property type="evidence" value="ECO:0007669"/>
    <property type="project" value="UniProtKB-KW"/>
</dbReference>
<dbReference type="SMART" id="SM00729">
    <property type="entry name" value="Elp3"/>
    <property type="match status" value="1"/>
</dbReference>
<evidence type="ECO:0000256" key="5">
    <source>
        <dbReference type="ARBA" id="ARBA00023014"/>
    </source>
</evidence>
<dbReference type="Gene3D" id="3.80.30.20">
    <property type="entry name" value="tm_1862 like domain"/>
    <property type="match status" value="1"/>
</dbReference>
<evidence type="ECO:0000313" key="7">
    <source>
        <dbReference type="EMBL" id="KYF85430.1"/>
    </source>
</evidence>
<dbReference type="SFLD" id="SFLDG01082">
    <property type="entry name" value="B12-binding_domain_containing"/>
    <property type="match status" value="1"/>
</dbReference>
<name>A0A150RZ73_SORCE</name>
<dbReference type="Proteomes" id="UP000075635">
    <property type="component" value="Unassembled WGS sequence"/>
</dbReference>
<sequence length="434" mass="48401">MRFALVNPPWSFEGSIYFGCREPHLPLEYGYARALLEAAGHEATIVDAQARGLPQGALRDEVAALRPDAIVVTTAPSYLFWRCAPPELRVPQQTLHALRDLPGLRFAVGPHASTTPRATLRKLAVDAVVMGECEEVLVQLAELPRSRWGEIASIARVIDGGEERVQGGPHATDMARLPALRWDDATVARHAHHHHRFDTAPVGPGAEVETSRGCPYHCTFCAKDNFRDRYRKRPLPVILDELDGLIAQGVRYVYFIDEIFLPDRPLLEALVGRQVSFGVQMRVDNWNREMLDLLGKAGCVSIEAGVESITKEGRSLLAKHCKLSTEQLSDLLIHAKKSVPFVQANLIQSQTDDPADVTAFRDRLREHGVWANEPVPMFPYPGSPDYTMRWGLPDDQAWERSVTHYLGQFDHFSDIQESRPLPLSELELAAPGHG</sequence>
<evidence type="ECO:0000256" key="2">
    <source>
        <dbReference type="ARBA" id="ARBA00022691"/>
    </source>
</evidence>
<gene>
    <name evidence="7" type="ORF">BE17_17610</name>
</gene>
<dbReference type="InterPro" id="IPR027559">
    <property type="entry name" value="B12_rSAM_oligo"/>
</dbReference>
<dbReference type="PANTHER" id="PTHR43409">
    <property type="entry name" value="ANAEROBIC MAGNESIUM-PROTOPORPHYRIN IX MONOMETHYL ESTER CYCLASE-RELATED"/>
    <property type="match status" value="1"/>
</dbReference>
<accession>A0A150RZ73</accession>
<dbReference type="InterPro" id="IPR023404">
    <property type="entry name" value="rSAM_horseshoe"/>
</dbReference>
<dbReference type="NCBIfam" id="TIGR04295">
    <property type="entry name" value="B12_rSAM_oligo"/>
    <property type="match status" value="1"/>
</dbReference>
<protein>
    <submittedName>
        <fullName evidence="7">Radical SAM protein</fullName>
    </submittedName>
</protein>
<dbReference type="AlphaFoldDB" id="A0A150RZ73"/>